<dbReference type="Pfam" id="PF01979">
    <property type="entry name" value="Amidohydro_1"/>
    <property type="match status" value="2"/>
</dbReference>
<protein>
    <recommendedName>
        <fullName evidence="1">Amidohydrolase-related domain-containing protein</fullName>
    </recommendedName>
</protein>
<dbReference type="InterPro" id="IPR011059">
    <property type="entry name" value="Metal-dep_hydrolase_composite"/>
</dbReference>
<evidence type="ECO:0000259" key="1">
    <source>
        <dbReference type="Pfam" id="PF01979"/>
    </source>
</evidence>
<feature type="domain" description="Amidohydrolase-related" evidence="1">
    <location>
        <begin position="355"/>
        <end position="459"/>
    </location>
</feature>
<dbReference type="GO" id="GO:0016810">
    <property type="term" value="F:hydrolase activity, acting on carbon-nitrogen (but not peptide) bonds"/>
    <property type="evidence" value="ECO:0007669"/>
    <property type="project" value="InterPro"/>
</dbReference>
<organism evidence="2 3">
    <name type="scientific">Rhodohalobacter mucosus</name>
    <dbReference type="NCBI Taxonomy" id="2079485"/>
    <lineage>
        <taxon>Bacteria</taxon>
        <taxon>Pseudomonadati</taxon>
        <taxon>Balneolota</taxon>
        <taxon>Balneolia</taxon>
        <taxon>Balneolales</taxon>
        <taxon>Balneolaceae</taxon>
        <taxon>Rhodohalobacter</taxon>
    </lineage>
</organism>
<sequence length="485" mass="54062">MSIRFSSLTKKHFRNLNKMTKQYLIAFLLIASCTVFLFIPSISSAQNLIIRGGWIVHPESAEVIPNPDILIQNGDIAAIQRTTFDDDAKILALDPNDHILPGLIDLHAHLKMEYRGITRDDTTATPKMLLANGVTTIFTAGDVEPEKVLQFKKNVNAGNSYGPRILNSGPYFGRANPDWNPEYTRGDIYRIVDEWAERGVGGFKAKTISPVNLKHLIDRAHHHNITVTAHLNSGWNNTVRSDEAISMGIDRVEHFLGGSALPDSVHAYDGLEQLDPDDPEFDKIIDIFIENDVFFSATMGTFGAWSGSSDPAFEKWVDETVYLTPFTKQLFEKFEEPDTEGTIAAVYGIKKELIKDYYDRGGMIVLATDRPLYLDSSLGPHFNGFFVHREMEILADAGIPNADVLTIATLNGARAMGLDHQIGSIEPGKIAYLMIIDGNPIEDIRRTRTVHTVIKEGNIFNSGYLLNLAEGKLGPQSDEKWMEDK</sequence>
<dbReference type="PROSITE" id="PS51257">
    <property type="entry name" value="PROKAR_LIPOPROTEIN"/>
    <property type="match status" value="1"/>
</dbReference>
<proteinExistence type="predicted"/>
<dbReference type="InterPro" id="IPR051781">
    <property type="entry name" value="Metallo-dep_Hydrolase"/>
</dbReference>
<comment type="caution">
    <text evidence="2">The sequence shown here is derived from an EMBL/GenBank/DDBJ whole genome shotgun (WGS) entry which is preliminary data.</text>
</comment>
<name>A0A316TTH8_9BACT</name>
<dbReference type="SUPFAM" id="SSF51556">
    <property type="entry name" value="Metallo-dependent hydrolases"/>
    <property type="match status" value="1"/>
</dbReference>
<dbReference type="EMBL" id="QGGB01000002">
    <property type="protein sequence ID" value="PWN07907.1"/>
    <property type="molecule type" value="Genomic_DNA"/>
</dbReference>
<dbReference type="Proteomes" id="UP000245533">
    <property type="component" value="Unassembled WGS sequence"/>
</dbReference>
<dbReference type="Gene3D" id="1.20.58.520">
    <property type="entry name" value="Amidohydrolase"/>
    <property type="match status" value="1"/>
</dbReference>
<dbReference type="SUPFAM" id="SSF51338">
    <property type="entry name" value="Composite domain of metallo-dependent hydrolases"/>
    <property type="match status" value="1"/>
</dbReference>
<dbReference type="InterPro" id="IPR032466">
    <property type="entry name" value="Metal_Hydrolase"/>
</dbReference>
<reference evidence="2 3" key="1">
    <citation type="submission" date="2018-05" db="EMBL/GenBank/DDBJ databases">
        <title>Rhodohalobacter halophilus gen. nov., sp. nov., a moderately halophilic member of the family Balneolaceae.</title>
        <authorList>
            <person name="Liu Z.-W."/>
        </authorList>
    </citation>
    <scope>NUCLEOTIDE SEQUENCE [LARGE SCALE GENOMIC DNA]</scope>
    <source>
        <strain evidence="2 3">8A47</strain>
    </source>
</reference>
<dbReference type="Gene3D" id="3.30.110.90">
    <property type="entry name" value="Amidohydrolase"/>
    <property type="match status" value="1"/>
</dbReference>
<evidence type="ECO:0000313" key="3">
    <source>
        <dbReference type="Proteomes" id="UP000245533"/>
    </source>
</evidence>
<dbReference type="Gene3D" id="3.40.50.10910">
    <property type="entry name" value="Amidohydrolase"/>
    <property type="match status" value="1"/>
</dbReference>
<dbReference type="PANTHER" id="PTHR43135:SF3">
    <property type="entry name" value="ALPHA-D-RIBOSE 1-METHYLPHOSPHONATE 5-TRIPHOSPHATE DIPHOSPHATASE"/>
    <property type="match status" value="1"/>
</dbReference>
<feature type="domain" description="Amidohydrolase-related" evidence="1">
    <location>
        <begin position="99"/>
        <end position="265"/>
    </location>
</feature>
<accession>A0A316TTH8</accession>
<dbReference type="Gene3D" id="2.30.40.10">
    <property type="entry name" value="Urease, subunit C, domain 1"/>
    <property type="match status" value="1"/>
</dbReference>
<evidence type="ECO:0000313" key="2">
    <source>
        <dbReference type="EMBL" id="PWN07907.1"/>
    </source>
</evidence>
<dbReference type="AlphaFoldDB" id="A0A316TTH8"/>
<dbReference type="InterPro" id="IPR006680">
    <property type="entry name" value="Amidohydro-rel"/>
</dbReference>
<gene>
    <name evidence="2" type="ORF">DDZ15_02540</name>
</gene>
<dbReference type="PANTHER" id="PTHR43135">
    <property type="entry name" value="ALPHA-D-RIBOSE 1-METHYLPHOSPHONATE 5-TRIPHOSPHATE DIPHOSPHATASE"/>
    <property type="match status" value="1"/>
</dbReference>
<keyword evidence="3" id="KW-1185">Reference proteome</keyword>